<dbReference type="SUPFAM" id="SSF56519">
    <property type="entry name" value="Penicillin binding protein dimerisation domain"/>
    <property type="match status" value="1"/>
</dbReference>
<keyword evidence="6 16" id="KW-0645">Protease</keyword>
<evidence type="ECO:0000256" key="5">
    <source>
        <dbReference type="ARBA" id="ARBA00022645"/>
    </source>
</evidence>
<evidence type="ECO:0000256" key="1">
    <source>
        <dbReference type="ARBA" id="ARBA00004370"/>
    </source>
</evidence>
<dbReference type="GO" id="GO:0006508">
    <property type="term" value="P:proteolysis"/>
    <property type="evidence" value="ECO:0007669"/>
    <property type="project" value="UniProtKB-KW"/>
</dbReference>
<dbReference type="GO" id="GO:0008360">
    <property type="term" value="P:regulation of cell shape"/>
    <property type="evidence" value="ECO:0007669"/>
    <property type="project" value="UniProtKB-KW"/>
</dbReference>
<evidence type="ECO:0000256" key="2">
    <source>
        <dbReference type="ARBA" id="ARBA00022475"/>
    </source>
</evidence>
<evidence type="ECO:0000256" key="10">
    <source>
        <dbReference type="ARBA" id="ARBA00022984"/>
    </source>
</evidence>
<dbReference type="InterPro" id="IPR037532">
    <property type="entry name" value="FtsI_transpept"/>
</dbReference>
<dbReference type="GO" id="GO:0005886">
    <property type="term" value="C:plasma membrane"/>
    <property type="evidence" value="ECO:0007669"/>
    <property type="project" value="UniProtKB-UniRule"/>
</dbReference>
<dbReference type="GO" id="GO:0043093">
    <property type="term" value="P:FtsZ-dependent cytokinesis"/>
    <property type="evidence" value="ECO:0007669"/>
    <property type="project" value="UniProtKB-UniRule"/>
</dbReference>
<dbReference type="PANTHER" id="PTHR30627:SF1">
    <property type="entry name" value="PEPTIDOGLYCAN D,D-TRANSPEPTIDASE FTSI"/>
    <property type="match status" value="1"/>
</dbReference>
<dbReference type="UniPathway" id="UPA00219"/>
<gene>
    <name evidence="16" type="primary">ftsI</name>
    <name evidence="19" type="ORF">CWE15_05630</name>
</gene>
<dbReference type="InterPro" id="IPR036138">
    <property type="entry name" value="PBP_dimer_sf"/>
</dbReference>
<dbReference type="EMBL" id="PIPQ01000002">
    <property type="protein sequence ID" value="RUO42883.1"/>
    <property type="molecule type" value="Genomic_DNA"/>
</dbReference>
<keyword evidence="3 16" id="KW-0997">Cell inner membrane</keyword>
<keyword evidence="19" id="KW-0808">Transferase</keyword>
<accession>A0A432X7Q2</accession>
<keyword evidence="8 16" id="KW-0378">Hydrolase</keyword>
<keyword evidence="11 16" id="KW-1133">Transmembrane helix</keyword>
<comment type="catalytic activity">
    <reaction evidence="16">
        <text>Preferential cleavage: (Ac)2-L-Lys-D-Ala-|-D-Ala. Also transpeptidation of peptidyl-alanyl moieties that are N-acyl substituents of D-alanine.</text>
        <dbReference type="EC" id="3.4.16.4"/>
    </reaction>
</comment>
<evidence type="ECO:0000256" key="14">
    <source>
        <dbReference type="ARBA" id="ARBA00023306"/>
    </source>
</evidence>
<keyword evidence="4 16" id="KW-0132">Cell division</keyword>
<dbReference type="InterPro" id="IPR001460">
    <property type="entry name" value="PCN-bd_Tpept"/>
</dbReference>
<evidence type="ECO:0000256" key="13">
    <source>
        <dbReference type="ARBA" id="ARBA00023210"/>
    </source>
</evidence>
<dbReference type="HAMAP" id="MF_02080">
    <property type="entry name" value="FtsI_transpept"/>
    <property type="match status" value="1"/>
</dbReference>
<dbReference type="Gene3D" id="3.90.1310.10">
    <property type="entry name" value="Penicillin-binding protein 2a (Domain 2)"/>
    <property type="match status" value="1"/>
</dbReference>
<evidence type="ECO:0000256" key="16">
    <source>
        <dbReference type="HAMAP-Rule" id="MF_02080"/>
    </source>
</evidence>
<evidence type="ECO:0000313" key="20">
    <source>
        <dbReference type="Proteomes" id="UP000286976"/>
    </source>
</evidence>
<keyword evidence="9 16" id="KW-0133">Cell shape</keyword>
<dbReference type="RefSeq" id="WP_126757098.1">
    <property type="nucleotide sequence ID" value="NZ_PIPQ01000002.1"/>
</dbReference>
<evidence type="ECO:0000256" key="4">
    <source>
        <dbReference type="ARBA" id="ARBA00022618"/>
    </source>
</evidence>
<keyword evidence="20" id="KW-1185">Reference proteome</keyword>
<keyword evidence="5 16" id="KW-0121">Carboxypeptidase</keyword>
<dbReference type="GO" id="GO:0000917">
    <property type="term" value="P:division septum assembly"/>
    <property type="evidence" value="ECO:0007669"/>
    <property type="project" value="UniProtKB-KW"/>
</dbReference>
<dbReference type="AlphaFoldDB" id="A0A432X7Q2"/>
<feature type="domain" description="Penicillin-binding protein dimerisation" evidence="18">
    <location>
        <begin position="64"/>
        <end position="215"/>
    </location>
</feature>
<evidence type="ECO:0000259" key="17">
    <source>
        <dbReference type="Pfam" id="PF00905"/>
    </source>
</evidence>
<sequence>MAIKRNQKILRPEALHGRFVVVCVALGLMFSMLVARAAYIQVVSPDRLIHESDLRTVRVSEDRVQRGNITDRNGVELAVSVPVHTVWADPKVIHERGSLADTRRWAALAEVFNVPVEQLLSKVEDPTRRFVYLQRMVTPGVANYVAQLRIPGVSLKEESRRFYPTGEISAHVVGITNIDGQGLDGIEAVFDEYLTGTSGQRRYRRDGAGRVVEELEVTASELPQSIRLSIDQRVQAMAYTELKRAVRYHQATSGSLVMVNVHTGEIIAMVNSPSYNPNNRTDVQAHQLRNRAISDSFEPGSTVKPLVILGALQSGDFDAESTLNTSPGWMTVGGRRVQDGRNEGELDLAGILARSSNVGTSKLALHIGVNKLLENYYSVGFGTDTGVPLLGESMGQMRHRNRWYEFEVAALSYGYGLSTTTIQLAQMYAILGSGGIKRPLTVLAQDQVVEGERVFEQEYVESVVKMLESVTGENGTGRRAGVPGYRVAGKTGTTRKAIAGGYGDEYVALFAGVMPASNPHFAMAVMINEPAGDRYHGGSVAAPVFSAVAEQAARILNLTPDNIDERAMRVAGFSGGAQ</sequence>
<dbReference type="OrthoDB" id="9789078at2"/>
<evidence type="ECO:0000259" key="18">
    <source>
        <dbReference type="Pfam" id="PF03717"/>
    </source>
</evidence>
<feature type="domain" description="Penicillin-binding protein transpeptidase" evidence="17">
    <location>
        <begin position="254"/>
        <end position="549"/>
    </location>
</feature>
<evidence type="ECO:0000256" key="9">
    <source>
        <dbReference type="ARBA" id="ARBA00022960"/>
    </source>
</evidence>
<dbReference type="Gene3D" id="3.40.710.10">
    <property type="entry name" value="DD-peptidase/beta-lactamase superfamily"/>
    <property type="match status" value="1"/>
</dbReference>
<evidence type="ECO:0000256" key="11">
    <source>
        <dbReference type="ARBA" id="ARBA00022989"/>
    </source>
</evidence>
<evidence type="ECO:0000256" key="3">
    <source>
        <dbReference type="ARBA" id="ARBA00022519"/>
    </source>
</evidence>
<protein>
    <recommendedName>
        <fullName evidence="16">Peptidoglycan D,D-transpeptidase FtsI</fullName>
        <ecNumber evidence="16">3.4.16.4</ecNumber>
    </recommendedName>
    <alternativeName>
        <fullName evidence="16">Penicillin-binding protein 3</fullName>
        <shortName evidence="16">PBP-3</shortName>
    </alternativeName>
</protein>
<dbReference type="Pfam" id="PF03717">
    <property type="entry name" value="PBP_dimer"/>
    <property type="match status" value="1"/>
</dbReference>
<evidence type="ECO:0000256" key="8">
    <source>
        <dbReference type="ARBA" id="ARBA00022801"/>
    </source>
</evidence>
<dbReference type="Gene3D" id="3.30.450.330">
    <property type="match status" value="1"/>
</dbReference>
<reference evidence="19 20" key="1">
    <citation type="journal article" date="2011" name="Front. Microbiol.">
        <title>Genomic signatures of strain selection and enhancement in Bacillus atrophaeus var. globigii, a historical biowarfare simulant.</title>
        <authorList>
            <person name="Gibbons H.S."/>
            <person name="Broomall S.M."/>
            <person name="McNew L.A."/>
            <person name="Daligault H."/>
            <person name="Chapman C."/>
            <person name="Bruce D."/>
            <person name="Karavis M."/>
            <person name="Krepps M."/>
            <person name="McGregor P.A."/>
            <person name="Hong C."/>
            <person name="Park K.H."/>
            <person name="Akmal A."/>
            <person name="Feldman A."/>
            <person name="Lin J.S."/>
            <person name="Chang W.E."/>
            <person name="Higgs B.W."/>
            <person name="Demirev P."/>
            <person name="Lindquist J."/>
            <person name="Liem A."/>
            <person name="Fochler E."/>
            <person name="Read T.D."/>
            <person name="Tapia R."/>
            <person name="Johnson S."/>
            <person name="Bishop-Lilly K.A."/>
            <person name="Detter C."/>
            <person name="Han C."/>
            <person name="Sozhamannan S."/>
            <person name="Rosenzweig C.N."/>
            <person name="Skowronski E.W."/>
        </authorList>
    </citation>
    <scope>NUCLEOTIDE SEQUENCE [LARGE SCALE GENOMIC DNA]</scope>
    <source>
        <strain evidence="19 20">AIT1</strain>
    </source>
</reference>
<keyword evidence="2 16" id="KW-1003">Cell membrane</keyword>
<dbReference type="InterPro" id="IPR012338">
    <property type="entry name" value="Beta-lactam/transpept-like"/>
</dbReference>
<comment type="caution">
    <text evidence="19">The sequence shown here is derived from an EMBL/GenBank/DDBJ whole genome shotgun (WGS) entry which is preliminary data.</text>
</comment>
<evidence type="ECO:0000256" key="6">
    <source>
        <dbReference type="ARBA" id="ARBA00022670"/>
    </source>
</evidence>
<dbReference type="GO" id="GO:0071555">
    <property type="term" value="P:cell wall organization"/>
    <property type="evidence" value="ECO:0007669"/>
    <property type="project" value="UniProtKB-KW"/>
</dbReference>
<evidence type="ECO:0000256" key="7">
    <source>
        <dbReference type="ARBA" id="ARBA00022692"/>
    </source>
</evidence>
<comment type="function">
    <text evidence="16">Catalyzes cross-linking of the peptidoglycan cell wall at the division septum.</text>
</comment>
<keyword evidence="12 16" id="KW-0472">Membrane</keyword>
<dbReference type="InterPro" id="IPR050515">
    <property type="entry name" value="Beta-lactam/transpept"/>
</dbReference>
<dbReference type="Pfam" id="PF00905">
    <property type="entry name" value="Transpeptidase"/>
    <property type="match status" value="1"/>
</dbReference>
<dbReference type="GO" id="GO:0009002">
    <property type="term" value="F:serine-type D-Ala-D-Ala carboxypeptidase activity"/>
    <property type="evidence" value="ECO:0007669"/>
    <property type="project" value="UniProtKB-UniRule"/>
</dbReference>
<name>A0A432X7Q2_9GAMM</name>
<proteinExistence type="inferred from homology"/>
<dbReference type="EC" id="3.4.16.4" evidence="16"/>
<dbReference type="GO" id="GO:0008955">
    <property type="term" value="F:peptidoglycan glycosyltransferase activity"/>
    <property type="evidence" value="ECO:0007669"/>
    <property type="project" value="InterPro"/>
</dbReference>
<feature type="active site" description="Acyl-ester intermediate" evidence="16">
    <location>
        <position position="301"/>
    </location>
</feature>
<dbReference type="InterPro" id="IPR005311">
    <property type="entry name" value="PBP_dimer"/>
</dbReference>
<organism evidence="19 20">
    <name type="scientific">Aliidiomarina taiwanensis</name>
    <dbReference type="NCBI Taxonomy" id="946228"/>
    <lineage>
        <taxon>Bacteria</taxon>
        <taxon>Pseudomonadati</taxon>
        <taxon>Pseudomonadota</taxon>
        <taxon>Gammaproteobacteria</taxon>
        <taxon>Alteromonadales</taxon>
        <taxon>Idiomarinaceae</taxon>
        <taxon>Aliidiomarina</taxon>
    </lineage>
</organism>
<dbReference type="SUPFAM" id="SSF56601">
    <property type="entry name" value="beta-lactamase/transpeptidase-like"/>
    <property type="match status" value="1"/>
</dbReference>
<evidence type="ECO:0000256" key="12">
    <source>
        <dbReference type="ARBA" id="ARBA00023136"/>
    </source>
</evidence>
<dbReference type="Proteomes" id="UP000286976">
    <property type="component" value="Unassembled WGS sequence"/>
</dbReference>
<comment type="similarity">
    <text evidence="16">Belongs to the transpeptidase family. FtsI subfamily.</text>
</comment>
<dbReference type="GO" id="GO:0008658">
    <property type="term" value="F:penicillin binding"/>
    <property type="evidence" value="ECO:0007669"/>
    <property type="project" value="InterPro"/>
</dbReference>
<keyword evidence="13 16" id="KW-0717">Septation</keyword>
<evidence type="ECO:0000256" key="15">
    <source>
        <dbReference type="ARBA" id="ARBA00023316"/>
    </source>
</evidence>
<comment type="subcellular location">
    <subcellularLocation>
        <location evidence="1">Membrane</location>
    </subcellularLocation>
</comment>
<dbReference type="PANTHER" id="PTHR30627">
    <property type="entry name" value="PEPTIDOGLYCAN D,D-TRANSPEPTIDASE"/>
    <property type="match status" value="1"/>
</dbReference>
<keyword evidence="15 16" id="KW-0961">Cell wall biogenesis/degradation</keyword>
<keyword evidence="7 16" id="KW-0812">Transmembrane</keyword>
<dbReference type="GO" id="GO:0009252">
    <property type="term" value="P:peptidoglycan biosynthetic process"/>
    <property type="evidence" value="ECO:0007669"/>
    <property type="project" value="UniProtKB-UniRule"/>
</dbReference>
<comment type="pathway">
    <text evidence="16">Cell wall biogenesis; peptidoglycan biosynthesis.</text>
</comment>
<evidence type="ECO:0000313" key="19">
    <source>
        <dbReference type="EMBL" id="RUO42883.1"/>
    </source>
</evidence>
<keyword evidence="10 16" id="KW-0573">Peptidoglycan synthesis</keyword>
<dbReference type="Gene3D" id="1.10.150.770">
    <property type="match status" value="1"/>
</dbReference>
<keyword evidence="14 16" id="KW-0131">Cell cycle</keyword>